<evidence type="ECO:0008006" key="4">
    <source>
        <dbReference type="Google" id="ProtNLM"/>
    </source>
</evidence>
<protein>
    <recommendedName>
        <fullName evidence="4">Prophage antirepressor</fullName>
    </recommendedName>
</protein>
<reference evidence="2" key="2">
    <citation type="journal article" date="2023" name="Microorganisms">
        <title>Isolation and Genomic Characteristics of Cat-Borne Campylobacter felis sp. nov. and Sheep-Borne Campylobacter ovis sp. nov.</title>
        <authorList>
            <person name="Wang H."/>
            <person name="Li Y."/>
            <person name="Gu Y."/>
            <person name="Zhou G."/>
            <person name="Chen X."/>
            <person name="Zhang X."/>
            <person name="Shao Z."/>
            <person name="Zhang J."/>
            <person name="Zhang M."/>
        </authorList>
    </citation>
    <scope>NUCLEOTIDE SEQUENCE</scope>
    <source>
        <strain evidence="2">PS10</strain>
    </source>
</reference>
<keyword evidence="3" id="KW-1185">Reference proteome</keyword>
<name>A0ABT7HU70_9BACT</name>
<sequence length="268" mass="31099">MQSLFTTQPTAQVEILNFQTFTTEYVAKRYGTSEANIKEHKREHSDEILENIHFIIESNRLNRPLIKWTLRGIIKLGMFIRSKEAKNFRLWAEQELEKSINAELENARLTRERNLALVNKISALEATAIQNKKHHTNQINGYKSQLAKHNEQIKQLKAKLVLAKKNDPFAELDLSDPKYQPFSAGRPSYKELWLENISIRGNNNALKVAIKMYKKDKDKNKQIALNLAKIQQELEKSYTAIGAVMAYCHDDDRFFIENNEILKGDKNV</sequence>
<dbReference type="EMBL" id="JANURM010000033">
    <property type="protein sequence ID" value="MDL0089993.1"/>
    <property type="molecule type" value="Genomic_DNA"/>
</dbReference>
<proteinExistence type="predicted"/>
<evidence type="ECO:0000313" key="2">
    <source>
        <dbReference type="EMBL" id="MDL0089993.1"/>
    </source>
</evidence>
<gene>
    <name evidence="2" type="ORF">NYG85_11570</name>
</gene>
<evidence type="ECO:0000256" key="1">
    <source>
        <dbReference type="SAM" id="Coils"/>
    </source>
</evidence>
<comment type="caution">
    <text evidence="2">The sequence shown here is derived from an EMBL/GenBank/DDBJ whole genome shotgun (WGS) entry which is preliminary data.</text>
</comment>
<feature type="coiled-coil region" evidence="1">
    <location>
        <begin position="92"/>
        <end position="166"/>
    </location>
</feature>
<accession>A0ABT7HU70</accession>
<evidence type="ECO:0000313" key="3">
    <source>
        <dbReference type="Proteomes" id="UP001173801"/>
    </source>
</evidence>
<dbReference type="RefSeq" id="WP_284938790.1">
    <property type="nucleotide sequence ID" value="NZ_JANURM010000033.1"/>
</dbReference>
<reference evidence="2" key="1">
    <citation type="submission" date="2022-08" db="EMBL/GenBank/DDBJ databases">
        <authorList>
            <person name="Wang H."/>
        </authorList>
    </citation>
    <scope>NUCLEOTIDE SEQUENCE</scope>
    <source>
        <strain evidence="2">PS10</strain>
    </source>
</reference>
<organism evidence="2 3">
    <name type="scientific">Campylobacter gastrosuis</name>
    <dbReference type="NCBI Taxonomy" id="2974576"/>
    <lineage>
        <taxon>Bacteria</taxon>
        <taxon>Pseudomonadati</taxon>
        <taxon>Campylobacterota</taxon>
        <taxon>Epsilonproteobacteria</taxon>
        <taxon>Campylobacterales</taxon>
        <taxon>Campylobacteraceae</taxon>
        <taxon>Campylobacter</taxon>
    </lineage>
</organism>
<keyword evidence="1" id="KW-0175">Coiled coil</keyword>
<dbReference type="Proteomes" id="UP001173801">
    <property type="component" value="Unassembled WGS sequence"/>
</dbReference>